<keyword evidence="1" id="KW-0238">DNA-binding</keyword>
<feature type="region of interest" description="Disordered" evidence="3">
    <location>
        <begin position="723"/>
        <end position="746"/>
    </location>
</feature>
<evidence type="ECO:0000313" key="5">
    <source>
        <dbReference type="EMBL" id="KAK2549464.1"/>
    </source>
</evidence>
<evidence type="ECO:0000313" key="6">
    <source>
        <dbReference type="Proteomes" id="UP001249851"/>
    </source>
</evidence>
<dbReference type="Pfam" id="PF00078">
    <property type="entry name" value="RVT_1"/>
    <property type="match status" value="1"/>
</dbReference>
<keyword evidence="2" id="KW-0233">DNA recombination</keyword>
<dbReference type="GO" id="GO:0003677">
    <property type="term" value="F:DNA binding"/>
    <property type="evidence" value="ECO:0007669"/>
    <property type="project" value="UniProtKB-KW"/>
</dbReference>
<keyword evidence="6" id="KW-1185">Reference proteome</keyword>
<reference evidence="5" key="1">
    <citation type="journal article" date="2023" name="G3 (Bethesda)">
        <title>Whole genome assembly and annotation of the endangered Caribbean coral Acropora cervicornis.</title>
        <authorList>
            <person name="Selwyn J.D."/>
            <person name="Vollmer S.V."/>
        </authorList>
    </citation>
    <scope>NUCLEOTIDE SEQUENCE</scope>
    <source>
        <strain evidence="5">K2</strain>
    </source>
</reference>
<feature type="domain" description="Reverse transcriptase" evidence="4">
    <location>
        <begin position="385"/>
        <end position="568"/>
    </location>
</feature>
<evidence type="ECO:0000256" key="1">
    <source>
        <dbReference type="ARBA" id="ARBA00023125"/>
    </source>
</evidence>
<evidence type="ECO:0000256" key="2">
    <source>
        <dbReference type="ARBA" id="ARBA00023172"/>
    </source>
</evidence>
<feature type="compositionally biased region" description="Polar residues" evidence="3">
    <location>
        <begin position="724"/>
        <end position="746"/>
    </location>
</feature>
<dbReference type="InterPro" id="IPR043502">
    <property type="entry name" value="DNA/RNA_pol_sf"/>
</dbReference>
<dbReference type="InterPro" id="IPR013762">
    <property type="entry name" value="Integrase-like_cat_sf"/>
</dbReference>
<name>A0AAD9PUR5_ACRCE</name>
<dbReference type="PANTHER" id="PTHR35617">
    <property type="entry name" value="PHAGE_INTEGRASE DOMAIN-CONTAINING PROTEIN"/>
    <property type="match status" value="1"/>
</dbReference>
<evidence type="ECO:0000259" key="4">
    <source>
        <dbReference type="PROSITE" id="PS50878"/>
    </source>
</evidence>
<dbReference type="InterPro" id="IPR000477">
    <property type="entry name" value="RT_dom"/>
</dbReference>
<dbReference type="CDD" id="cd03714">
    <property type="entry name" value="RT_DIRS1"/>
    <property type="match status" value="1"/>
</dbReference>
<feature type="compositionally biased region" description="Polar residues" evidence="3">
    <location>
        <begin position="306"/>
        <end position="324"/>
    </location>
</feature>
<dbReference type="SUPFAM" id="SSF47823">
    <property type="entry name" value="lambda integrase-like, N-terminal domain"/>
    <property type="match status" value="1"/>
</dbReference>
<dbReference type="Proteomes" id="UP001249851">
    <property type="component" value="Unassembled WGS sequence"/>
</dbReference>
<comment type="caution">
    <text evidence="5">The sequence shown here is derived from an EMBL/GenBank/DDBJ whole genome shotgun (WGS) entry which is preliminary data.</text>
</comment>
<sequence length="1079" mass="119966">MPFPSSVGKDLPLLEENSDLSILSVRDSSSGHEIEQAPVATGFQAHLFESKLDTLTNSMLKMSDSLARLARPHKALLDSEEEDALREEGGQNEFDPTERILSQESNLKSSKHPYEDLFKDTEDCGPKVNEGVAKRVKSACTKRPAKEQFSLIQKKYLRPENCDFLKAPRVNPELWDDLQDKTKSRECSFQWFQKNLIKGITPVVQLASKVIDAKKSKEDTISLNDVYDLTVDALTLLGNSVYELSMKRREMLKSEVAPAYKSLCYESQPITTMLFGDELPQSIRNISQVKRMAAKSIGHDRRKVRSSSSAYTNFTSPRPNTSGSRRFAPLRVPQASISEKPVTHTSSSKELRYNNETTMNLSAPNAYPQEKKLIDLEVQKMLQKGAIRRASYDPRQFISNLFIIPKKCGDLRPVINLKPLNEFVQYHHFKIEGLNTLLDLLPGSEFFTTIDLKGAYFSIPIHADHYKYKRFEWKNSTLFEFICLPFGLSSAPRVFTKVLKPFLASIRNKGIRLVIYLDDMAIISSSRELSSQEAAIVVQILESLGFIINKEKSVLIPSQKIVFLAHVIGLIVSSFPAIKAARLYYRDLEVCKLAALSSSDGDYNAIVYLSQLARDSLRWFVVNSHLYKGTSISRPSKVMTMTTDAPHLGWGVVCDGVSSSGLWSSKEQAMHINWLELSAALFGFVRQNPNKAQGGGSSRCSSHSTLVANSTLVPTAPPVIGPASYSSTPMGRAPNSASGGFSSPSQRCNARSRVACIRDNLQVRGISPRAASYVLKSWRPGTEKQYSAAWKCFCCWCDRKERNPLQADLGTVCDFLTEQFEDSKKSYSTINSYRSALSPMLVPVDGYSVGEHPIIARLLKGMFHIRPPEPRYSFTWDVNVLLTFLESWFPLSVLELKQLTLKTAALVALVSAQRSQTLSALSIDFMNSTATGTQFVVNSLLKSSRPGKSSLMVSLPAFPENEKLCAHSTLLHCVARTASIRQSLNSSQVFVSYSKPYKVVSSATLARWLKVVLSLAGIDTSIFKGHSFRGASTSKAVSLGVPLDVILKVADWKNAGTFAKFYQRDTSSVGQFAQAVLTL</sequence>
<dbReference type="AlphaFoldDB" id="A0AAD9PUR5"/>
<dbReference type="Gene3D" id="3.10.10.10">
    <property type="entry name" value="HIV Type 1 Reverse Transcriptase, subunit A, domain 1"/>
    <property type="match status" value="1"/>
</dbReference>
<dbReference type="SUPFAM" id="SSF56672">
    <property type="entry name" value="DNA/RNA polymerases"/>
    <property type="match status" value="1"/>
</dbReference>
<dbReference type="GO" id="GO:0006310">
    <property type="term" value="P:DNA recombination"/>
    <property type="evidence" value="ECO:0007669"/>
    <property type="project" value="UniProtKB-KW"/>
</dbReference>
<dbReference type="GO" id="GO:0015074">
    <property type="term" value="P:DNA integration"/>
    <property type="evidence" value="ECO:0007669"/>
    <property type="project" value="InterPro"/>
</dbReference>
<dbReference type="InterPro" id="IPR011010">
    <property type="entry name" value="DNA_brk_join_enz"/>
</dbReference>
<reference evidence="5" key="2">
    <citation type="journal article" date="2023" name="Science">
        <title>Genomic signatures of disease resistance in endangered staghorn corals.</title>
        <authorList>
            <person name="Vollmer S.V."/>
            <person name="Selwyn J.D."/>
            <person name="Despard B.A."/>
            <person name="Roesel C.L."/>
        </authorList>
    </citation>
    <scope>NUCLEOTIDE SEQUENCE</scope>
    <source>
        <strain evidence="5">K2</strain>
    </source>
</reference>
<gene>
    <name evidence="5" type="ORF">P5673_029997</name>
</gene>
<dbReference type="Gene3D" id="1.10.150.130">
    <property type="match status" value="1"/>
</dbReference>
<organism evidence="5 6">
    <name type="scientific">Acropora cervicornis</name>
    <name type="common">Staghorn coral</name>
    <dbReference type="NCBI Taxonomy" id="6130"/>
    <lineage>
        <taxon>Eukaryota</taxon>
        <taxon>Metazoa</taxon>
        <taxon>Cnidaria</taxon>
        <taxon>Anthozoa</taxon>
        <taxon>Hexacorallia</taxon>
        <taxon>Scleractinia</taxon>
        <taxon>Astrocoeniina</taxon>
        <taxon>Acroporidae</taxon>
        <taxon>Acropora</taxon>
    </lineage>
</organism>
<proteinExistence type="predicted"/>
<dbReference type="Gene3D" id="1.10.443.10">
    <property type="entry name" value="Intergrase catalytic core"/>
    <property type="match status" value="1"/>
</dbReference>
<dbReference type="Gene3D" id="3.30.70.270">
    <property type="match status" value="1"/>
</dbReference>
<accession>A0AAD9PUR5</accession>
<feature type="region of interest" description="Disordered" evidence="3">
    <location>
        <begin position="298"/>
        <end position="326"/>
    </location>
</feature>
<dbReference type="EMBL" id="JARQWQ010000125">
    <property type="protein sequence ID" value="KAK2549464.1"/>
    <property type="molecule type" value="Genomic_DNA"/>
</dbReference>
<dbReference type="InterPro" id="IPR043128">
    <property type="entry name" value="Rev_trsase/Diguanyl_cyclase"/>
</dbReference>
<evidence type="ECO:0000256" key="3">
    <source>
        <dbReference type="SAM" id="MobiDB-lite"/>
    </source>
</evidence>
<dbReference type="InterPro" id="IPR010998">
    <property type="entry name" value="Integrase_recombinase_N"/>
</dbReference>
<protein>
    <submittedName>
        <fullName evidence="5">Retrovirus-related Pol polyprotein from transposon 17.6</fullName>
    </submittedName>
</protein>
<dbReference type="SUPFAM" id="SSF56349">
    <property type="entry name" value="DNA breaking-rejoining enzymes"/>
    <property type="match status" value="1"/>
</dbReference>
<dbReference type="PANTHER" id="PTHR35617:SF3">
    <property type="entry name" value="CORE-BINDING (CB) DOMAIN-CONTAINING PROTEIN"/>
    <property type="match status" value="1"/>
</dbReference>
<dbReference type="PROSITE" id="PS50878">
    <property type="entry name" value="RT_POL"/>
    <property type="match status" value="1"/>
</dbReference>